<name>A0ACB9LHP2_9MYRT</name>
<dbReference type="EMBL" id="CM042890">
    <property type="protein sequence ID" value="KAI4310407.1"/>
    <property type="molecule type" value="Genomic_DNA"/>
</dbReference>
<gene>
    <name evidence="1" type="ORF">MLD38_035386</name>
</gene>
<proteinExistence type="predicted"/>
<reference evidence="2" key="1">
    <citation type="journal article" date="2023" name="Front. Plant Sci.">
        <title>Chromosomal-level genome assembly of Melastoma candidum provides insights into trichome evolution.</title>
        <authorList>
            <person name="Zhong Y."/>
            <person name="Wu W."/>
            <person name="Sun C."/>
            <person name="Zou P."/>
            <person name="Liu Y."/>
            <person name="Dai S."/>
            <person name="Zhou R."/>
        </authorList>
    </citation>
    <scope>NUCLEOTIDE SEQUENCE [LARGE SCALE GENOMIC DNA]</scope>
</reference>
<evidence type="ECO:0000313" key="2">
    <source>
        <dbReference type="Proteomes" id="UP001057402"/>
    </source>
</evidence>
<organism evidence="1 2">
    <name type="scientific">Melastoma candidum</name>
    <dbReference type="NCBI Taxonomy" id="119954"/>
    <lineage>
        <taxon>Eukaryota</taxon>
        <taxon>Viridiplantae</taxon>
        <taxon>Streptophyta</taxon>
        <taxon>Embryophyta</taxon>
        <taxon>Tracheophyta</taxon>
        <taxon>Spermatophyta</taxon>
        <taxon>Magnoliopsida</taxon>
        <taxon>eudicotyledons</taxon>
        <taxon>Gunneridae</taxon>
        <taxon>Pentapetalae</taxon>
        <taxon>rosids</taxon>
        <taxon>malvids</taxon>
        <taxon>Myrtales</taxon>
        <taxon>Melastomataceae</taxon>
        <taxon>Melastomatoideae</taxon>
        <taxon>Melastomateae</taxon>
        <taxon>Melastoma</taxon>
    </lineage>
</organism>
<sequence length="138" mass="16492">MHQPWSSLKTWMSLVTIFGRSFLYVITDYQFMVMAYPWALAYHRHVNRLRLHQARGHDHRTEYLGLVLYNLLEAVVSFPLELLHIMDELQKIKHEITDESNWYLFEVVLLIGLCSRRKQITSKIFGNKTHRDCKCGRQ</sequence>
<comment type="caution">
    <text evidence="1">The sequence shown here is derived from an EMBL/GenBank/DDBJ whole genome shotgun (WGS) entry which is preliminary data.</text>
</comment>
<evidence type="ECO:0000313" key="1">
    <source>
        <dbReference type="EMBL" id="KAI4310407.1"/>
    </source>
</evidence>
<dbReference type="Proteomes" id="UP001057402">
    <property type="component" value="Chromosome 11"/>
</dbReference>
<protein>
    <submittedName>
        <fullName evidence="1">Uncharacterized protein</fullName>
    </submittedName>
</protein>
<keyword evidence="2" id="KW-1185">Reference proteome</keyword>
<accession>A0ACB9LHP2</accession>